<organism evidence="1 2">
    <name type="scientific">Ficus carica</name>
    <name type="common">Common fig</name>
    <dbReference type="NCBI Taxonomy" id="3494"/>
    <lineage>
        <taxon>Eukaryota</taxon>
        <taxon>Viridiplantae</taxon>
        <taxon>Streptophyta</taxon>
        <taxon>Embryophyta</taxon>
        <taxon>Tracheophyta</taxon>
        <taxon>Spermatophyta</taxon>
        <taxon>Magnoliopsida</taxon>
        <taxon>eudicotyledons</taxon>
        <taxon>Gunneridae</taxon>
        <taxon>Pentapetalae</taxon>
        <taxon>rosids</taxon>
        <taxon>fabids</taxon>
        <taxon>Rosales</taxon>
        <taxon>Moraceae</taxon>
        <taxon>Ficeae</taxon>
        <taxon>Ficus</taxon>
    </lineage>
</organism>
<evidence type="ECO:0000313" key="1">
    <source>
        <dbReference type="EMBL" id="GMN55531.1"/>
    </source>
</evidence>
<keyword evidence="2" id="KW-1185">Reference proteome</keyword>
<dbReference type="AlphaFoldDB" id="A0AA88AY71"/>
<name>A0AA88AY71_FICCA</name>
<protein>
    <submittedName>
        <fullName evidence="1">Uncharacterized protein</fullName>
    </submittedName>
</protein>
<dbReference type="EMBL" id="BTGU01000058">
    <property type="protein sequence ID" value="GMN55531.1"/>
    <property type="molecule type" value="Genomic_DNA"/>
</dbReference>
<accession>A0AA88AY71</accession>
<sequence>MSFIIAGDSLLWCPDLEQQTIGHNKRVYVGLRYGYVMITCQVHGYVMRLSFVLFGVVDVYVVLAERKLTSYVYAVGYVVEKLVILEMVWGLKGAVFVDCEASRGGLIFLWSKDWEVDVKSFSSAHIDVFIKASGDCWRFTGFYSNPEQSQRHHSWELLRWLKCLFHLPWGKPSLVDLESFIETFLGQIIGPYKLSSISELSTREKTTIMEGGFQARVQECYNGLEVASGCSG</sequence>
<evidence type="ECO:0000313" key="2">
    <source>
        <dbReference type="Proteomes" id="UP001187192"/>
    </source>
</evidence>
<dbReference type="Proteomes" id="UP001187192">
    <property type="component" value="Unassembled WGS sequence"/>
</dbReference>
<comment type="caution">
    <text evidence="1">The sequence shown here is derived from an EMBL/GenBank/DDBJ whole genome shotgun (WGS) entry which is preliminary data.</text>
</comment>
<gene>
    <name evidence="1" type="ORF">TIFTF001_024655</name>
</gene>
<reference evidence="1" key="1">
    <citation type="submission" date="2023-07" db="EMBL/GenBank/DDBJ databases">
        <title>draft genome sequence of fig (Ficus carica).</title>
        <authorList>
            <person name="Takahashi T."/>
            <person name="Nishimura K."/>
        </authorList>
    </citation>
    <scope>NUCLEOTIDE SEQUENCE</scope>
</reference>
<proteinExistence type="predicted"/>